<gene>
    <name evidence="1" type="ORF">DM02DRAFT_479358</name>
</gene>
<dbReference type="AlphaFoldDB" id="A0A2V1D7V0"/>
<sequence length="67" mass="7982">YYSLPENHDERMIRAIDMGWYVLDKYYNKTGEAPVYAAAILLDPRKRAAYLYQNWPEEWVEPAIELA</sequence>
<keyword evidence="2" id="KW-1185">Reference proteome</keyword>
<evidence type="ECO:0008006" key="3">
    <source>
        <dbReference type="Google" id="ProtNLM"/>
    </source>
</evidence>
<evidence type="ECO:0000313" key="1">
    <source>
        <dbReference type="EMBL" id="PVH94207.1"/>
    </source>
</evidence>
<reference evidence="1 2" key="1">
    <citation type="journal article" date="2018" name="Sci. Rep.">
        <title>Comparative genomics provides insights into the lifestyle and reveals functional heterogeneity of dark septate endophytic fungi.</title>
        <authorList>
            <person name="Knapp D.G."/>
            <person name="Nemeth J.B."/>
            <person name="Barry K."/>
            <person name="Hainaut M."/>
            <person name="Henrissat B."/>
            <person name="Johnson J."/>
            <person name="Kuo A."/>
            <person name="Lim J.H.P."/>
            <person name="Lipzen A."/>
            <person name="Nolan M."/>
            <person name="Ohm R.A."/>
            <person name="Tamas L."/>
            <person name="Grigoriev I.V."/>
            <person name="Spatafora J.W."/>
            <person name="Nagy L.G."/>
            <person name="Kovacs G.M."/>
        </authorList>
    </citation>
    <scope>NUCLEOTIDE SEQUENCE [LARGE SCALE GENOMIC DNA]</scope>
    <source>
        <strain evidence="1 2">DSE2036</strain>
    </source>
</reference>
<protein>
    <recommendedName>
        <fullName evidence="3">hAT-like transposase RNase-H fold domain-containing protein</fullName>
    </recommendedName>
</protein>
<accession>A0A2V1D7V0</accession>
<proteinExistence type="predicted"/>
<dbReference type="OrthoDB" id="3935139at2759"/>
<feature type="non-terminal residue" evidence="1">
    <location>
        <position position="67"/>
    </location>
</feature>
<feature type="non-terminal residue" evidence="1">
    <location>
        <position position="1"/>
    </location>
</feature>
<evidence type="ECO:0000313" key="2">
    <source>
        <dbReference type="Proteomes" id="UP000244855"/>
    </source>
</evidence>
<dbReference type="Proteomes" id="UP000244855">
    <property type="component" value="Unassembled WGS sequence"/>
</dbReference>
<name>A0A2V1D7V0_9PLEO</name>
<dbReference type="EMBL" id="KZ805545">
    <property type="protein sequence ID" value="PVH94207.1"/>
    <property type="molecule type" value="Genomic_DNA"/>
</dbReference>
<organism evidence="1 2">
    <name type="scientific">Periconia macrospinosa</name>
    <dbReference type="NCBI Taxonomy" id="97972"/>
    <lineage>
        <taxon>Eukaryota</taxon>
        <taxon>Fungi</taxon>
        <taxon>Dikarya</taxon>
        <taxon>Ascomycota</taxon>
        <taxon>Pezizomycotina</taxon>
        <taxon>Dothideomycetes</taxon>
        <taxon>Pleosporomycetidae</taxon>
        <taxon>Pleosporales</taxon>
        <taxon>Massarineae</taxon>
        <taxon>Periconiaceae</taxon>
        <taxon>Periconia</taxon>
    </lineage>
</organism>